<dbReference type="InterPro" id="IPR000515">
    <property type="entry name" value="MetI-like"/>
</dbReference>
<dbReference type="PANTHER" id="PTHR43744:SF12">
    <property type="entry name" value="ABC TRANSPORTER PERMEASE PROTEIN MG189-RELATED"/>
    <property type="match status" value="1"/>
</dbReference>
<feature type="transmembrane region" description="Helical" evidence="7">
    <location>
        <begin position="141"/>
        <end position="160"/>
    </location>
</feature>
<comment type="subcellular location">
    <subcellularLocation>
        <location evidence="1 7">Cell membrane</location>
        <topology evidence="1 7">Multi-pass membrane protein</topology>
    </subcellularLocation>
</comment>
<feature type="transmembrane region" description="Helical" evidence="7">
    <location>
        <begin position="106"/>
        <end position="129"/>
    </location>
</feature>
<dbReference type="PROSITE" id="PS50928">
    <property type="entry name" value="ABC_TM1"/>
    <property type="match status" value="1"/>
</dbReference>
<reference evidence="9 10" key="1">
    <citation type="submission" date="2019-04" db="EMBL/GenBank/DDBJ databases">
        <authorList>
            <person name="Schori C."/>
            <person name="Ahrens C."/>
        </authorList>
    </citation>
    <scope>NUCLEOTIDE SEQUENCE [LARGE SCALE GENOMIC DNA]</scope>
    <source>
        <strain evidence="9 10">DSM 2950</strain>
    </source>
</reference>
<feature type="domain" description="ABC transmembrane type-1" evidence="8">
    <location>
        <begin position="71"/>
        <end position="260"/>
    </location>
</feature>
<comment type="similarity">
    <text evidence="7">Belongs to the binding-protein-dependent transport system permease family.</text>
</comment>
<keyword evidence="2 7" id="KW-0813">Transport</keyword>
<dbReference type="Pfam" id="PF00528">
    <property type="entry name" value="BPD_transp_1"/>
    <property type="match status" value="1"/>
</dbReference>
<feature type="transmembrane region" description="Helical" evidence="7">
    <location>
        <begin position="181"/>
        <end position="206"/>
    </location>
</feature>
<dbReference type="Proteomes" id="UP000515789">
    <property type="component" value="Chromosome"/>
</dbReference>
<feature type="transmembrane region" description="Helical" evidence="7">
    <location>
        <begin position="12"/>
        <end position="32"/>
    </location>
</feature>
<dbReference type="GO" id="GO:0005886">
    <property type="term" value="C:plasma membrane"/>
    <property type="evidence" value="ECO:0007669"/>
    <property type="project" value="UniProtKB-SubCell"/>
</dbReference>
<keyword evidence="4 7" id="KW-0812">Transmembrane</keyword>
<sequence length="275" mass="30460">MKKKSVGNHLAIYLLLTIGAIVMVFPFVWSVLTSFKSLSESLKVPPAIFPEGWNVMNYRDVWSALPFGSFFANTALMIVFRILFSTILSALAAYAFARMEFPFKNLLFVLVLMPMMVPSQIFILPQYLIVSDLGWQNTIKALVIPGMASTFGIFLLRQFFMGIPRELEEAAVLDGCNPGQIFLKVMLPLAKSGIASLAIFTALFAYKDLLWPLVVNTSVEKMPLSSGLAMLQGQYTTNYPQLMAGSVIAIIPMVILFLLFQKQFVEGIATTGTKG</sequence>
<accession>A0A7G5N2A9</accession>
<evidence type="ECO:0000313" key="9">
    <source>
        <dbReference type="EMBL" id="QMW81002.1"/>
    </source>
</evidence>
<evidence type="ECO:0000259" key="8">
    <source>
        <dbReference type="PROSITE" id="PS50928"/>
    </source>
</evidence>
<evidence type="ECO:0000256" key="2">
    <source>
        <dbReference type="ARBA" id="ARBA00022448"/>
    </source>
</evidence>
<keyword evidence="3" id="KW-1003">Cell membrane</keyword>
<gene>
    <name evidence="9" type="ORF">E5259_27450</name>
</gene>
<name>A0A7G5N2A9_9FIRM</name>
<keyword evidence="6 7" id="KW-0472">Membrane</keyword>
<proteinExistence type="inferred from homology"/>
<evidence type="ECO:0000256" key="4">
    <source>
        <dbReference type="ARBA" id="ARBA00022692"/>
    </source>
</evidence>
<dbReference type="InterPro" id="IPR035906">
    <property type="entry name" value="MetI-like_sf"/>
</dbReference>
<protein>
    <submittedName>
        <fullName evidence="9">Carbohydrate ABC transporter permease</fullName>
    </submittedName>
</protein>
<dbReference type="EMBL" id="CP039126">
    <property type="protein sequence ID" value="QMW81002.1"/>
    <property type="molecule type" value="Genomic_DNA"/>
</dbReference>
<dbReference type="GO" id="GO:0055085">
    <property type="term" value="P:transmembrane transport"/>
    <property type="evidence" value="ECO:0007669"/>
    <property type="project" value="InterPro"/>
</dbReference>
<feature type="transmembrane region" description="Helical" evidence="7">
    <location>
        <begin position="239"/>
        <end position="260"/>
    </location>
</feature>
<evidence type="ECO:0000256" key="6">
    <source>
        <dbReference type="ARBA" id="ARBA00023136"/>
    </source>
</evidence>
<dbReference type="RefSeq" id="WP_018597039.1">
    <property type="nucleotide sequence ID" value="NZ_AP031416.1"/>
</dbReference>
<evidence type="ECO:0000256" key="7">
    <source>
        <dbReference type="RuleBase" id="RU363032"/>
    </source>
</evidence>
<evidence type="ECO:0000256" key="3">
    <source>
        <dbReference type="ARBA" id="ARBA00022475"/>
    </source>
</evidence>
<evidence type="ECO:0000256" key="5">
    <source>
        <dbReference type="ARBA" id="ARBA00022989"/>
    </source>
</evidence>
<feature type="transmembrane region" description="Helical" evidence="7">
    <location>
        <begin position="70"/>
        <end position="94"/>
    </location>
</feature>
<organism evidence="9 10">
    <name type="scientific">Blautia producta</name>
    <dbReference type="NCBI Taxonomy" id="33035"/>
    <lineage>
        <taxon>Bacteria</taxon>
        <taxon>Bacillati</taxon>
        <taxon>Bacillota</taxon>
        <taxon>Clostridia</taxon>
        <taxon>Lachnospirales</taxon>
        <taxon>Lachnospiraceae</taxon>
        <taxon>Blautia</taxon>
    </lineage>
</organism>
<dbReference type="Gene3D" id="1.10.3720.10">
    <property type="entry name" value="MetI-like"/>
    <property type="match status" value="1"/>
</dbReference>
<keyword evidence="5 7" id="KW-1133">Transmembrane helix</keyword>
<evidence type="ECO:0000256" key="1">
    <source>
        <dbReference type="ARBA" id="ARBA00004651"/>
    </source>
</evidence>
<evidence type="ECO:0000313" key="10">
    <source>
        <dbReference type="Proteomes" id="UP000515789"/>
    </source>
</evidence>
<dbReference type="GeneID" id="75053526"/>
<dbReference type="AlphaFoldDB" id="A0A7G5N2A9"/>
<dbReference type="PANTHER" id="PTHR43744">
    <property type="entry name" value="ABC TRANSPORTER PERMEASE PROTEIN MG189-RELATED-RELATED"/>
    <property type="match status" value="1"/>
</dbReference>
<dbReference type="SUPFAM" id="SSF161098">
    <property type="entry name" value="MetI-like"/>
    <property type="match status" value="1"/>
</dbReference>
<dbReference type="CDD" id="cd06261">
    <property type="entry name" value="TM_PBP2"/>
    <property type="match status" value="1"/>
</dbReference>